<organism evidence="1 2">
    <name type="scientific">Microthlaspi erraticum</name>
    <dbReference type="NCBI Taxonomy" id="1685480"/>
    <lineage>
        <taxon>Eukaryota</taxon>
        <taxon>Viridiplantae</taxon>
        <taxon>Streptophyta</taxon>
        <taxon>Embryophyta</taxon>
        <taxon>Tracheophyta</taxon>
        <taxon>Spermatophyta</taxon>
        <taxon>Magnoliopsida</taxon>
        <taxon>eudicotyledons</taxon>
        <taxon>Gunneridae</taxon>
        <taxon>Pentapetalae</taxon>
        <taxon>rosids</taxon>
        <taxon>malvids</taxon>
        <taxon>Brassicales</taxon>
        <taxon>Brassicaceae</taxon>
        <taxon>Coluteocarpeae</taxon>
        <taxon>Microthlaspi</taxon>
    </lineage>
</organism>
<gene>
    <name evidence="1" type="ORF">MERR_LOCUS49001</name>
</gene>
<comment type="caution">
    <text evidence="1">The sequence shown here is derived from an EMBL/GenBank/DDBJ whole genome shotgun (WGS) entry which is preliminary data.</text>
</comment>
<dbReference type="AlphaFoldDB" id="A0A6D2LBX1"/>
<accession>A0A6D2LBX1</accession>
<keyword evidence="2" id="KW-1185">Reference proteome</keyword>
<name>A0A6D2LBX1_9BRAS</name>
<dbReference type="Proteomes" id="UP000467841">
    <property type="component" value="Unassembled WGS sequence"/>
</dbReference>
<proteinExistence type="predicted"/>
<evidence type="ECO:0000313" key="1">
    <source>
        <dbReference type="EMBL" id="CAA7061765.1"/>
    </source>
</evidence>
<dbReference type="EMBL" id="CACVBM020001895">
    <property type="protein sequence ID" value="CAA7061765.1"/>
    <property type="molecule type" value="Genomic_DNA"/>
</dbReference>
<sequence>MTAASVLQDASSQPGSAFEEYAGEYVCFFHSWMLSIYPVWSHRSSRFGEKGQALQFNWLYEKVVSTRTLHSRLISLSLT</sequence>
<protein>
    <submittedName>
        <fullName evidence="1">Uncharacterized protein</fullName>
    </submittedName>
</protein>
<reference evidence="1" key="1">
    <citation type="submission" date="2020-01" db="EMBL/GenBank/DDBJ databases">
        <authorList>
            <person name="Mishra B."/>
        </authorList>
    </citation>
    <scope>NUCLEOTIDE SEQUENCE [LARGE SCALE GENOMIC DNA]</scope>
</reference>
<evidence type="ECO:0000313" key="2">
    <source>
        <dbReference type="Proteomes" id="UP000467841"/>
    </source>
</evidence>